<dbReference type="Proteomes" id="UP001153334">
    <property type="component" value="Unassembled WGS sequence"/>
</dbReference>
<organism evidence="1 2">
    <name type="scientific">Nemania bipapillata</name>
    <dbReference type="NCBI Taxonomy" id="110536"/>
    <lineage>
        <taxon>Eukaryota</taxon>
        <taxon>Fungi</taxon>
        <taxon>Dikarya</taxon>
        <taxon>Ascomycota</taxon>
        <taxon>Pezizomycotina</taxon>
        <taxon>Sordariomycetes</taxon>
        <taxon>Xylariomycetidae</taxon>
        <taxon>Xylariales</taxon>
        <taxon>Xylariaceae</taxon>
        <taxon>Nemania</taxon>
    </lineage>
</organism>
<sequence>MAKTVVILGGAFAGVQVAHRLLKYTLPQVKDLKVVLVSKNSHFYWNLASVRAIVPGVLTEDQYTRPIAPGFSKYSAEAFEFIVGAAETVNTTTKTVTVVEDTGERELSYDYLVVATGTRNAGTVDVPWKNNGSYEEIKALLTETQEKVKAAKHIVVAGAGATGVEAAADLGFADGSFGTWRLHIEQRQLVRGYRHEASSNGEIIGVAFLYPYLLTATQSILISLYTFDFCPSSSNHPDHSAGSEADSKAEKGPESSALRGPDRDAFAERGLLKDQTAVTHGVLGAKEETPKTKLSAPYLLTSLKSHTSRAPLALSLRNTAGSTVASIAYTFSTIRGWSLGIQELHIRPIQSKLKLRPEIITTQLAYTLPVNRIRQPVPSPPLSPARQSRPVMTCAEEQSQNDQLGGPTSLSYTHPYLLATMPDNTLILHLCTSGPSSLSISAGIRLWGHTSGISDAEITARGKAVSVSCRGEEIRVWELEGRTNGRSIEVRPTPKTTTPTGHHITSERAMQEDVQGEWDERRNWVGFDDEMVIVLKESGEGRESLLVYDFT</sequence>
<evidence type="ECO:0000313" key="1">
    <source>
        <dbReference type="EMBL" id="KAJ8123835.1"/>
    </source>
</evidence>
<reference evidence="1" key="1">
    <citation type="submission" date="2022-11" db="EMBL/GenBank/DDBJ databases">
        <title>Genome Sequence of Nemania bipapillata.</title>
        <authorList>
            <person name="Buettner E."/>
        </authorList>
    </citation>
    <scope>NUCLEOTIDE SEQUENCE</scope>
    <source>
        <strain evidence="1">CP14</strain>
    </source>
</reference>
<name>A0ACC2J8X2_9PEZI</name>
<proteinExistence type="predicted"/>
<gene>
    <name evidence="1" type="ORF">ONZ43_g302</name>
</gene>
<keyword evidence="2" id="KW-1185">Reference proteome</keyword>
<comment type="caution">
    <text evidence="1">The sequence shown here is derived from an EMBL/GenBank/DDBJ whole genome shotgun (WGS) entry which is preliminary data.</text>
</comment>
<evidence type="ECO:0000313" key="2">
    <source>
        <dbReference type="Proteomes" id="UP001153334"/>
    </source>
</evidence>
<protein>
    <submittedName>
        <fullName evidence="1">Uncharacterized protein</fullName>
    </submittedName>
</protein>
<dbReference type="EMBL" id="JAPESX010000035">
    <property type="protein sequence ID" value="KAJ8123835.1"/>
    <property type="molecule type" value="Genomic_DNA"/>
</dbReference>
<accession>A0ACC2J8X2</accession>